<sequence>MSKLIAQAPVLANKLLAEAKPKLNVFMKYAKVELTPPTPADIPQIRAGIGSKKWLLEKPDSKRGLVKHPSRH</sequence>
<gene>
    <name evidence="10" type="ORF">ACAOBT_LOCUS26444</name>
</gene>
<evidence type="ECO:0000256" key="4">
    <source>
        <dbReference type="ARBA" id="ARBA00022547"/>
    </source>
</evidence>
<dbReference type="OrthoDB" id="437at2759"/>
<dbReference type="EMBL" id="CAKOFQ010007470">
    <property type="protein sequence ID" value="CAH2001808.1"/>
    <property type="molecule type" value="Genomic_DNA"/>
</dbReference>
<evidence type="ECO:0000256" key="2">
    <source>
        <dbReference type="ARBA" id="ARBA00005699"/>
    </source>
</evidence>
<keyword evidence="3" id="KW-0813">Transport</keyword>
<evidence type="ECO:0000256" key="7">
    <source>
        <dbReference type="ARBA" id="ARBA00023128"/>
    </source>
</evidence>
<keyword evidence="7" id="KW-0496">Mitochondrion</keyword>
<dbReference type="GO" id="GO:0045259">
    <property type="term" value="C:proton-transporting ATP synthase complex"/>
    <property type="evidence" value="ECO:0007669"/>
    <property type="project" value="UniProtKB-KW"/>
</dbReference>
<accession>A0A9P0PYC1</accession>
<dbReference type="GO" id="GO:0015078">
    <property type="term" value="F:proton transmembrane transporter activity"/>
    <property type="evidence" value="ECO:0007669"/>
    <property type="project" value="InterPro"/>
</dbReference>
<evidence type="ECO:0000256" key="1">
    <source>
        <dbReference type="ARBA" id="ARBA00004325"/>
    </source>
</evidence>
<protein>
    <submittedName>
        <fullName evidence="10">Uncharacterized protein</fullName>
    </submittedName>
</protein>
<comment type="subcellular location">
    <subcellularLocation>
        <location evidence="1">Mitochondrion membrane</location>
    </subcellularLocation>
</comment>
<keyword evidence="6" id="KW-0406">Ion transport</keyword>
<proteinExistence type="inferred from homology"/>
<comment type="caution">
    <text evidence="10">The sequence shown here is derived from an EMBL/GenBank/DDBJ whole genome shotgun (WGS) entry which is preliminary data.</text>
</comment>
<dbReference type="GO" id="GO:0031966">
    <property type="term" value="C:mitochondrial membrane"/>
    <property type="evidence" value="ECO:0007669"/>
    <property type="project" value="UniProtKB-SubCell"/>
</dbReference>
<evidence type="ECO:0000256" key="5">
    <source>
        <dbReference type="ARBA" id="ARBA00022781"/>
    </source>
</evidence>
<keyword evidence="4" id="KW-0138">CF(0)</keyword>
<keyword evidence="8" id="KW-0472">Membrane</keyword>
<reference evidence="10" key="1">
    <citation type="submission" date="2022-03" db="EMBL/GenBank/DDBJ databases">
        <authorList>
            <person name="Sayadi A."/>
        </authorList>
    </citation>
    <scope>NUCLEOTIDE SEQUENCE</scope>
</reference>
<dbReference type="AlphaFoldDB" id="A0A9P0PYC1"/>
<dbReference type="InterPro" id="IPR006808">
    <property type="entry name" value="ATP_synth_F0_gsu_mt"/>
</dbReference>
<evidence type="ECO:0000256" key="9">
    <source>
        <dbReference type="ARBA" id="ARBA00023310"/>
    </source>
</evidence>
<evidence type="ECO:0000256" key="8">
    <source>
        <dbReference type="ARBA" id="ARBA00023136"/>
    </source>
</evidence>
<evidence type="ECO:0000256" key="3">
    <source>
        <dbReference type="ARBA" id="ARBA00022448"/>
    </source>
</evidence>
<evidence type="ECO:0000256" key="6">
    <source>
        <dbReference type="ARBA" id="ARBA00023065"/>
    </source>
</evidence>
<name>A0A9P0PYC1_ACAOB</name>
<keyword evidence="9" id="KW-0066">ATP synthesis</keyword>
<evidence type="ECO:0000313" key="10">
    <source>
        <dbReference type="EMBL" id="CAH2001808.1"/>
    </source>
</evidence>
<comment type="similarity">
    <text evidence="2">Belongs to the ATPase g subunit family.</text>
</comment>
<keyword evidence="5" id="KW-0375">Hydrogen ion transport</keyword>
<dbReference type="Pfam" id="PF04718">
    <property type="entry name" value="ATP-synt_G"/>
    <property type="match status" value="1"/>
</dbReference>
<organism evidence="10 11">
    <name type="scientific">Acanthoscelides obtectus</name>
    <name type="common">Bean weevil</name>
    <name type="synonym">Bruchus obtectus</name>
    <dbReference type="NCBI Taxonomy" id="200917"/>
    <lineage>
        <taxon>Eukaryota</taxon>
        <taxon>Metazoa</taxon>
        <taxon>Ecdysozoa</taxon>
        <taxon>Arthropoda</taxon>
        <taxon>Hexapoda</taxon>
        <taxon>Insecta</taxon>
        <taxon>Pterygota</taxon>
        <taxon>Neoptera</taxon>
        <taxon>Endopterygota</taxon>
        <taxon>Coleoptera</taxon>
        <taxon>Polyphaga</taxon>
        <taxon>Cucujiformia</taxon>
        <taxon>Chrysomeloidea</taxon>
        <taxon>Chrysomelidae</taxon>
        <taxon>Bruchinae</taxon>
        <taxon>Bruchini</taxon>
        <taxon>Acanthoscelides</taxon>
    </lineage>
</organism>
<dbReference type="GO" id="GO:0015986">
    <property type="term" value="P:proton motive force-driven ATP synthesis"/>
    <property type="evidence" value="ECO:0007669"/>
    <property type="project" value="InterPro"/>
</dbReference>
<keyword evidence="11" id="KW-1185">Reference proteome</keyword>
<dbReference type="Proteomes" id="UP001152888">
    <property type="component" value="Unassembled WGS sequence"/>
</dbReference>
<evidence type="ECO:0000313" key="11">
    <source>
        <dbReference type="Proteomes" id="UP001152888"/>
    </source>
</evidence>